<evidence type="ECO:0000256" key="3">
    <source>
        <dbReference type="ARBA" id="ARBA00001911"/>
    </source>
</evidence>
<dbReference type="CDD" id="cd05247">
    <property type="entry name" value="UDP_G4E_1_SDR_e"/>
    <property type="match status" value="1"/>
</dbReference>
<comment type="cofactor">
    <cofactor evidence="3 9">
        <name>NAD(+)</name>
        <dbReference type="ChEBI" id="CHEBI:57540"/>
    </cofactor>
</comment>
<dbReference type="UniPathway" id="UPA00214"/>
<dbReference type="NCBIfam" id="NF007956">
    <property type="entry name" value="PRK10675.1"/>
    <property type="match status" value="1"/>
</dbReference>
<dbReference type="EC" id="5.1.3.2" evidence="9"/>
<evidence type="ECO:0000256" key="7">
    <source>
        <dbReference type="ARBA" id="ARBA00023144"/>
    </source>
</evidence>
<evidence type="ECO:0000313" key="12">
    <source>
        <dbReference type="Proteomes" id="UP000007110"/>
    </source>
</evidence>
<keyword evidence="7" id="KW-0299">Galactose metabolism</keyword>
<evidence type="ECO:0000259" key="10">
    <source>
        <dbReference type="Pfam" id="PF16363"/>
    </source>
</evidence>
<comment type="function">
    <text evidence="4">Catalyzes two distinct but analogous reactions: the reversible epimerization of UDP-glucose to UDP-galactose and the reversible epimerization of UDP-N-acetylglucosamine to UDP-N-acetylgalactosamine. The reaction with UDP-Gal plays a critical role in the Leloir pathway of galactose catabolism in which galactose is converted to the glycolytic intermediate glucose 6-phosphate. It contributes to the catabolism of dietary galactose and enables the endogenous biosynthesis of both UDP-Gal and UDP-GalNAc when exogenous sources are limited. Both UDP-sugar interconversions are important in the synthesis of glycoproteins and glycolipids.</text>
</comment>
<dbReference type="NCBIfam" id="TIGR01179">
    <property type="entry name" value="galE"/>
    <property type="match status" value="1"/>
</dbReference>
<keyword evidence="8 9" id="KW-0413">Isomerase</keyword>
<accession>A0A7M7NS55</accession>
<evidence type="ECO:0000256" key="8">
    <source>
        <dbReference type="ARBA" id="ARBA00023235"/>
    </source>
</evidence>
<dbReference type="Gene3D" id="3.40.50.720">
    <property type="entry name" value="NAD(P)-binding Rossmann-like Domain"/>
    <property type="match status" value="1"/>
</dbReference>
<dbReference type="InParanoid" id="A0A7M7NS55"/>
<dbReference type="InterPro" id="IPR016040">
    <property type="entry name" value="NAD(P)-bd_dom"/>
</dbReference>
<dbReference type="GO" id="GO:0033499">
    <property type="term" value="P:galactose catabolic process via UDP-galactose, Leloir pathway"/>
    <property type="evidence" value="ECO:0000318"/>
    <property type="project" value="GO_Central"/>
</dbReference>
<dbReference type="FunCoup" id="A0A7M7NS55">
    <property type="interactions" value="648"/>
</dbReference>
<name>A0A7M7NS55_STRPU</name>
<evidence type="ECO:0000256" key="6">
    <source>
        <dbReference type="ARBA" id="ARBA00023027"/>
    </source>
</evidence>
<evidence type="ECO:0000256" key="2">
    <source>
        <dbReference type="ARBA" id="ARBA00000083"/>
    </source>
</evidence>
<reference evidence="12" key="1">
    <citation type="submission" date="2015-02" db="EMBL/GenBank/DDBJ databases">
        <title>Genome sequencing for Strongylocentrotus purpuratus.</title>
        <authorList>
            <person name="Murali S."/>
            <person name="Liu Y."/>
            <person name="Vee V."/>
            <person name="English A."/>
            <person name="Wang M."/>
            <person name="Skinner E."/>
            <person name="Han Y."/>
            <person name="Muzny D.M."/>
            <person name="Worley K.C."/>
            <person name="Gibbs R.A."/>
        </authorList>
    </citation>
    <scope>NUCLEOTIDE SEQUENCE</scope>
</reference>
<dbReference type="SUPFAM" id="SSF51735">
    <property type="entry name" value="NAD(P)-binding Rossmann-fold domains"/>
    <property type="match status" value="1"/>
</dbReference>
<dbReference type="Pfam" id="PF16363">
    <property type="entry name" value="GDP_Man_Dehyd"/>
    <property type="match status" value="1"/>
</dbReference>
<reference evidence="11" key="2">
    <citation type="submission" date="2021-01" db="UniProtKB">
        <authorList>
            <consortium name="EnsemblMetazoa"/>
        </authorList>
    </citation>
    <scope>IDENTIFICATION</scope>
</reference>
<dbReference type="EnsemblMetazoa" id="XM_030982772">
    <property type="protein sequence ID" value="XP_030838632"/>
    <property type="gene ID" value="LOC593102"/>
</dbReference>
<dbReference type="GeneID" id="593102"/>
<evidence type="ECO:0000256" key="4">
    <source>
        <dbReference type="ARBA" id="ARBA00002760"/>
    </source>
</evidence>
<proteinExistence type="inferred from homology"/>
<dbReference type="CTD" id="2582"/>
<feature type="domain" description="NAD(P)-binding" evidence="10">
    <location>
        <begin position="7"/>
        <end position="334"/>
    </location>
</feature>
<sequence>MANYTVLVTGGAGYVGSHVVVELLNQGYTPVIIDNFSNSIKGSGSKPEVLLRIERITGKQVTFYEGDIRDKPTLQNVFKKHSFTHVIHTAGMKAVGESIIMPIEYYNCNVGGTICLLEVMKEFSCYNIIFSSSATVYGPPDFLPIDETHHVGRGITNPYGKTKYFIEEILRDLTTADKNWNVVLLRYFNPVGSHKSGLIGENPQGIPQNLMPFVSQVAVGRRESVKVFGTDYDTPDGTGVRDYIHVLDLASGHVAAVNKASEGCGLKLYNLGSGKGYSVLDMIKAMEKASGKQIAYNLAGRREGDIASMYANATLAETELHWKAERGLDEMCEDLWRWQSSNPNGY</sequence>
<dbReference type="PANTHER" id="PTHR43725:SF47">
    <property type="entry name" value="UDP-GLUCOSE 4-EPIMERASE"/>
    <property type="match status" value="1"/>
</dbReference>
<dbReference type="KEGG" id="spu:593102"/>
<keyword evidence="9" id="KW-0119">Carbohydrate metabolism</keyword>
<evidence type="ECO:0000256" key="1">
    <source>
        <dbReference type="ARBA" id="ARBA00000014"/>
    </source>
</evidence>
<dbReference type="GO" id="GO:0003974">
    <property type="term" value="F:UDP-N-acetylglucosamine 4-epimerase activity"/>
    <property type="evidence" value="ECO:0007669"/>
    <property type="project" value="UniProtKB-EC"/>
</dbReference>
<organism evidence="11 12">
    <name type="scientific">Strongylocentrotus purpuratus</name>
    <name type="common">Purple sea urchin</name>
    <dbReference type="NCBI Taxonomy" id="7668"/>
    <lineage>
        <taxon>Eukaryota</taxon>
        <taxon>Metazoa</taxon>
        <taxon>Echinodermata</taxon>
        <taxon>Eleutherozoa</taxon>
        <taxon>Echinozoa</taxon>
        <taxon>Echinoidea</taxon>
        <taxon>Euechinoidea</taxon>
        <taxon>Echinacea</taxon>
        <taxon>Camarodonta</taxon>
        <taxon>Echinidea</taxon>
        <taxon>Strongylocentrotidae</taxon>
        <taxon>Strongylocentrotus</taxon>
    </lineage>
</organism>
<keyword evidence="12" id="KW-1185">Reference proteome</keyword>
<dbReference type="RefSeq" id="XP_030838632.1">
    <property type="nucleotide sequence ID" value="XM_030982772.1"/>
</dbReference>
<comment type="pathway">
    <text evidence="5 9">Carbohydrate metabolism; galactose metabolism.</text>
</comment>
<evidence type="ECO:0000256" key="9">
    <source>
        <dbReference type="RuleBase" id="RU366046"/>
    </source>
</evidence>
<comment type="similarity">
    <text evidence="9">Belongs to the NAD(P)-dependent epimerase/dehydratase family.</text>
</comment>
<keyword evidence="6 9" id="KW-0520">NAD</keyword>
<dbReference type="InterPro" id="IPR005886">
    <property type="entry name" value="UDP_G4E"/>
</dbReference>
<evidence type="ECO:0000313" key="11">
    <source>
        <dbReference type="EnsemblMetazoa" id="XP_030838632"/>
    </source>
</evidence>
<dbReference type="Gene3D" id="3.90.25.10">
    <property type="entry name" value="UDP-galactose 4-epimerase, domain 1"/>
    <property type="match status" value="1"/>
</dbReference>
<protein>
    <recommendedName>
        <fullName evidence="9">UDP-glucose 4-epimerase</fullName>
        <ecNumber evidence="9">5.1.3.2</ecNumber>
    </recommendedName>
</protein>
<dbReference type="InterPro" id="IPR036291">
    <property type="entry name" value="NAD(P)-bd_dom_sf"/>
</dbReference>
<dbReference type="GO" id="GO:0003978">
    <property type="term" value="F:UDP-glucose 4-epimerase activity"/>
    <property type="evidence" value="ECO:0000318"/>
    <property type="project" value="GO_Central"/>
</dbReference>
<dbReference type="PANTHER" id="PTHR43725">
    <property type="entry name" value="UDP-GLUCOSE 4-EPIMERASE"/>
    <property type="match status" value="1"/>
</dbReference>
<dbReference type="Proteomes" id="UP000007110">
    <property type="component" value="Unassembled WGS sequence"/>
</dbReference>
<dbReference type="AlphaFoldDB" id="A0A7M7NS55"/>
<comment type="subunit">
    <text evidence="9">Homodimer.</text>
</comment>
<comment type="catalytic activity">
    <reaction evidence="2 9">
        <text>UDP-alpha-D-glucose = UDP-alpha-D-galactose</text>
        <dbReference type="Rhea" id="RHEA:22168"/>
        <dbReference type="ChEBI" id="CHEBI:58885"/>
        <dbReference type="ChEBI" id="CHEBI:66914"/>
        <dbReference type="EC" id="5.1.3.2"/>
    </reaction>
</comment>
<evidence type="ECO:0000256" key="5">
    <source>
        <dbReference type="ARBA" id="ARBA00004947"/>
    </source>
</evidence>
<dbReference type="OMA" id="GEHLICN"/>
<dbReference type="GO" id="GO:0005829">
    <property type="term" value="C:cytosol"/>
    <property type="evidence" value="ECO:0000318"/>
    <property type="project" value="GO_Central"/>
</dbReference>
<comment type="catalytic activity">
    <reaction evidence="1">
        <text>UDP-N-acetyl-alpha-D-glucosamine = UDP-N-acetyl-alpha-D-galactosamine</text>
        <dbReference type="Rhea" id="RHEA:20517"/>
        <dbReference type="ChEBI" id="CHEBI:57705"/>
        <dbReference type="ChEBI" id="CHEBI:67138"/>
        <dbReference type="EC" id="5.1.3.7"/>
    </reaction>
</comment>
<dbReference type="OrthoDB" id="9402762at2759"/>